<reference evidence="1 2" key="1">
    <citation type="submission" date="2020-02" db="EMBL/GenBank/DDBJ databases">
        <authorList>
            <person name="Kim M.K."/>
        </authorList>
    </citation>
    <scope>NUCLEOTIDE SEQUENCE [LARGE SCALE GENOMIC DNA]</scope>
    <source>
        <strain evidence="1 2">17J57-3</strain>
    </source>
</reference>
<name>A0A6B3SSP6_9BURK</name>
<dbReference type="GO" id="GO:0016787">
    <property type="term" value="F:hydrolase activity"/>
    <property type="evidence" value="ECO:0007669"/>
    <property type="project" value="UniProtKB-KW"/>
</dbReference>
<evidence type="ECO:0000313" key="1">
    <source>
        <dbReference type="EMBL" id="NEX62375.1"/>
    </source>
</evidence>
<dbReference type="EMBL" id="JAAIVB010000048">
    <property type="protein sequence ID" value="NEX62375.1"/>
    <property type="molecule type" value="Genomic_DNA"/>
</dbReference>
<dbReference type="InterPro" id="IPR029058">
    <property type="entry name" value="AB_hydrolase_fold"/>
</dbReference>
<accession>A0A6B3SSP6</accession>
<organism evidence="1 2">
    <name type="scientific">Noviherbaspirillum galbum</name>
    <dbReference type="NCBI Taxonomy" id="2709383"/>
    <lineage>
        <taxon>Bacteria</taxon>
        <taxon>Pseudomonadati</taxon>
        <taxon>Pseudomonadota</taxon>
        <taxon>Betaproteobacteria</taxon>
        <taxon>Burkholderiales</taxon>
        <taxon>Oxalobacteraceae</taxon>
        <taxon>Noviherbaspirillum</taxon>
    </lineage>
</organism>
<gene>
    <name evidence="1" type="ORF">G3574_14895</name>
</gene>
<protein>
    <submittedName>
        <fullName evidence="1">Alpha/beta hydrolase</fullName>
    </submittedName>
</protein>
<keyword evidence="2" id="KW-1185">Reference proteome</keyword>
<dbReference type="Gene3D" id="3.40.50.1820">
    <property type="entry name" value="alpha/beta hydrolase"/>
    <property type="match status" value="1"/>
</dbReference>
<dbReference type="RefSeq" id="WP_163964535.1">
    <property type="nucleotide sequence ID" value="NZ_JAAIVB010000048.1"/>
</dbReference>
<comment type="caution">
    <text evidence="1">The sequence shown here is derived from an EMBL/GenBank/DDBJ whole genome shotgun (WGS) entry which is preliminary data.</text>
</comment>
<dbReference type="SUPFAM" id="SSF53474">
    <property type="entry name" value="alpha/beta-Hydrolases"/>
    <property type="match status" value="1"/>
</dbReference>
<evidence type="ECO:0000313" key="2">
    <source>
        <dbReference type="Proteomes" id="UP000482155"/>
    </source>
</evidence>
<sequence>MLSLPVSLMFLIVLTFPRGNTMLVYRHESCNKMVQNVVFNSMENFVEIADRDGSFSVSVLTASKSSRVVLFAAGAGGNPRRHMPLLQTLADHGFTVVAPHFERVAGHAISEADLSLRIRRLALALDYAAGTGHPVDGIGHSIGAAMLIGLSGGQMWMRHGEKLDIAAGQRIERLVLFTPATDFFRAPGALDGVHAPMQVWAGELDDVTPPSQTLFLKNALGDLVDARVVPGAGHFSFMNELPPHVTDSLENREAFLDHLARETRRFLLA</sequence>
<dbReference type="AlphaFoldDB" id="A0A6B3SSP6"/>
<proteinExistence type="predicted"/>
<keyword evidence="1" id="KW-0378">Hydrolase</keyword>
<dbReference type="Proteomes" id="UP000482155">
    <property type="component" value="Unassembled WGS sequence"/>
</dbReference>